<organism evidence="1 2">
    <name type="scientific">Conidiobolus coronatus (strain ATCC 28846 / CBS 209.66 / NRRL 28638)</name>
    <name type="common">Delacroixia coronata</name>
    <dbReference type="NCBI Taxonomy" id="796925"/>
    <lineage>
        <taxon>Eukaryota</taxon>
        <taxon>Fungi</taxon>
        <taxon>Fungi incertae sedis</taxon>
        <taxon>Zoopagomycota</taxon>
        <taxon>Entomophthoromycotina</taxon>
        <taxon>Entomophthoromycetes</taxon>
        <taxon>Entomophthorales</taxon>
        <taxon>Ancylistaceae</taxon>
        <taxon>Conidiobolus</taxon>
    </lineage>
</organism>
<dbReference type="EMBL" id="KQ964478">
    <property type="protein sequence ID" value="KXN71280.1"/>
    <property type="molecule type" value="Genomic_DNA"/>
</dbReference>
<keyword evidence="2" id="KW-1185">Reference proteome</keyword>
<protein>
    <submittedName>
        <fullName evidence="1">Uncharacterized protein</fullName>
    </submittedName>
</protein>
<name>A0A137P8F2_CONC2</name>
<sequence>MWKISSSKTVHLRRHFYQFVEFAMKNFYVINWTNIRAQTLLEVADTTFGPYKDYTLCNLIRVHCCKAVEDMRKPFGIKDLEIIWENTFMIDPTSLPRTLPSPPIHPALEIKYEDEINRVTDSVSKKLYFGKDPNLELHPNSRPLKFDKTNTILLEARHSSGNPQPDNLIMVSKIRSLKNIENDTTLLILKDYLDTMATQYRSEFDKCEVKGIEFNFSVQDYMKNNPFKESHSLSSSDTKF</sequence>
<gene>
    <name evidence="1" type="ORF">CONCODRAFT_78416</name>
</gene>
<reference evidence="1 2" key="1">
    <citation type="journal article" date="2015" name="Genome Biol. Evol.">
        <title>Phylogenomic analyses indicate that early fungi evolved digesting cell walls of algal ancestors of land plants.</title>
        <authorList>
            <person name="Chang Y."/>
            <person name="Wang S."/>
            <person name="Sekimoto S."/>
            <person name="Aerts A.L."/>
            <person name="Choi C."/>
            <person name="Clum A."/>
            <person name="LaButti K.M."/>
            <person name="Lindquist E.A."/>
            <person name="Yee Ngan C."/>
            <person name="Ohm R.A."/>
            <person name="Salamov A.A."/>
            <person name="Grigoriev I.V."/>
            <person name="Spatafora J.W."/>
            <person name="Berbee M.L."/>
        </authorList>
    </citation>
    <scope>NUCLEOTIDE SEQUENCE [LARGE SCALE GENOMIC DNA]</scope>
    <source>
        <strain evidence="1 2">NRRL 28638</strain>
    </source>
</reference>
<proteinExistence type="predicted"/>
<dbReference type="Gene3D" id="3.40.50.1000">
    <property type="entry name" value="HAD superfamily/HAD-like"/>
    <property type="match status" value="1"/>
</dbReference>
<evidence type="ECO:0000313" key="2">
    <source>
        <dbReference type="Proteomes" id="UP000070444"/>
    </source>
</evidence>
<dbReference type="Proteomes" id="UP000070444">
    <property type="component" value="Unassembled WGS sequence"/>
</dbReference>
<dbReference type="AlphaFoldDB" id="A0A137P8F2"/>
<evidence type="ECO:0000313" key="1">
    <source>
        <dbReference type="EMBL" id="KXN71280.1"/>
    </source>
</evidence>
<accession>A0A137P8F2</accession>
<dbReference type="InterPro" id="IPR023214">
    <property type="entry name" value="HAD_sf"/>
</dbReference>
<dbReference type="OrthoDB" id="1711508at2759"/>